<keyword evidence="7" id="KW-0614">Plasmid</keyword>
<evidence type="ECO:0000313" key="7">
    <source>
        <dbReference type="EMBL" id="CAI11335.1"/>
    </source>
</evidence>
<dbReference type="GO" id="GO:0009055">
    <property type="term" value="F:electron transfer activity"/>
    <property type="evidence" value="ECO:0007669"/>
    <property type="project" value="InterPro"/>
</dbReference>
<feature type="signal peptide" evidence="5">
    <location>
        <begin position="1"/>
        <end position="34"/>
    </location>
</feature>
<accession>A0AAI8V077</accession>
<dbReference type="Gene3D" id="1.10.760.10">
    <property type="entry name" value="Cytochrome c-like domain"/>
    <property type="match status" value="1"/>
</dbReference>
<keyword evidence="2 4" id="KW-0479">Metal-binding</keyword>
<evidence type="ECO:0000256" key="3">
    <source>
        <dbReference type="ARBA" id="ARBA00023004"/>
    </source>
</evidence>
<dbReference type="EMBL" id="X71400">
    <property type="protein sequence ID" value="CAI11335.1"/>
    <property type="molecule type" value="Genomic_DNA"/>
</dbReference>
<dbReference type="InterPro" id="IPR036909">
    <property type="entry name" value="Cyt_c-like_dom_sf"/>
</dbReference>
<gene>
    <name evidence="7" type="primary">copT</name>
</gene>
<organism evidence="7">
    <name type="scientific">Cupriavidus metallidurans (strain ATCC 43123 / DSM 2839 / NBRC 102507 / CH34)</name>
    <name type="common">Ralstonia metallidurans</name>
    <dbReference type="NCBI Taxonomy" id="266264"/>
    <lineage>
        <taxon>Bacteria</taxon>
        <taxon>Pseudomonadati</taxon>
        <taxon>Pseudomonadota</taxon>
        <taxon>Betaproteobacteria</taxon>
        <taxon>Burkholderiales</taxon>
        <taxon>Burkholderiaceae</taxon>
        <taxon>Cupriavidus</taxon>
    </lineage>
</organism>
<evidence type="ECO:0000256" key="5">
    <source>
        <dbReference type="SAM" id="SignalP"/>
    </source>
</evidence>
<reference evidence="7" key="1">
    <citation type="journal article" date="1995" name="J. Ind. Microbiol.">
        <title>The czc operon of Alcaligenes eutrophus CH34: from resistance mechanism to the removal of heavy metals.</title>
        <authorList>
            <person name="Diels L."/>
            <person name="Dong Q."/>
            <person name="van der Lelie D."/>
            <person name="Baeyens W."/>
            <person name="Mergeay M."/>
        </authorList>
    </citation>
    <scope>NUCLEOTIDE SEQUENCE</scope>
    <source>
        <strain evidence="7">CH34</strain>
    </source>
</reference>
<dbReference type="GO" id="GO:0046872">
    <property type="term" value="F:metal ion binding"/>
    <property type="evidence" value="ECO:0007669"/>
    <property type="project" value="UniProtKB-KW"/>
</dbReference>
<keyword evidence="1 4" id="KW-0349">Heme</keyword>
<dbReference type="Pfam" id="PF00034">
    <property type="entry name" value="Cytochrom_C"/>
    <property type="match status" value="1"/>
</dbReference>
<dbReference type="GO" id="GO:0020037">
    <property type="term" value="F:heme binding"/>
    <property type="evidence" value="ECO:0007669"/>
    <property type="project" value="InterPro"/>
</dbReference>
<dbReference type="AlphaFoldDB" id="A0AAI8V077"/>
<dbReference type="PROSITE" id="PS51007">
    <property type="entry name" value="CYTC"/>
    <property type="match status" value="1"/>
</dbReference>
<reference evidence="7" key="3">
    <citation type="submission" date="2004-11" db="EMBL/GenBank/DDBJ databases">
        <title>Sequence and features of the Ralstonia metallidurans CH34 heavy metals plasmids pMOL28 and pMOL30.</title>
        <authorList>
            <person name="Monchy S."/>
            <person name="Van der Lelie D."/>
            <person name="Vallaeys T."/>
            <person name="Taghavi S."/>
            <person name="Benotmane M."/>
            <person name="McCorkle S."/>
            <person name="Dunn J."/>
            <person name="Lapidus A."/>
            <person name="Mergeay M."/>
        </authorList>
    </citation>
    <scope>NUCLEOTIDE SEQUENCE</scope>
    <source>
        <strain evidence="7">CH34</strain>
        <plasmid evidence="7">pMOL30</plasmid>
    </source>
</reference>
<feature type="domain" description="Cytochrome c" evidence="6">
    <location>
        <begin position="142"/>
        <end position="229"/>
    </location>
</feature>
<dbReference type="InterPro" id="IPR009056">
    <property type="entry name" value="Cyt_c-like_dom"/>
</dbReference>
<evidence type="ECO:0000259" key="6">
    <source>
        <dbReference type="PROSITE" id="PS51007"/>
    </source>
</evidence>
<evidence type="ECO:0000256" key="2">
    <source>
        <dbReference type="ARBA" id="ARBA00022723"/>
    </source>
</evidence>
<keyword evidence="5" id="KW-0732">Signal</keyword>
<reference evidence="7" key="2">
    <citation type="journal article" date="2001" name="J. Bacteriol.">
        <title>Cloning and functional analysis of the pbr lead resistance determinant of Ralstonia metallidurans CH34.</title>
        <authorList>
            <person name="Borremans B."/>
            <person name="Hobman J."/>
            <person name="Provoost A."/>
            <person name="Brown N.L."/>
            <person name="van der Lelie D."/>
        </authorList>
    </citation>
    <scope>NUCLEOTIDE SEQUENCE</scope>
    <source>
        <strain evidence="7">CH34</strain>
    </source>
</reference>
<protein>
    <recommendedName>
        <fullName evidence="6">Cytochrome c domain-containing protein</fullName>
    </recommendedName>
</protein>
<sequence>MNIRGASMFCRVLSRWPIALLLTISALFTNFVHAAEAFDAKARQIWQLLDYVAVDYGGAVDDGKVLNGSEYAEMQEFAATAERQLGELPQGPATQSLREQAASLREAVANKATAVAVAQIAHELAAAVQRAYPFPVAPAKVPDLSRGAQLFQAQCASCHGAQGRGDGPLAATLDPKPTDLTDHLRAQERSLFALHQVLSNGVTGTAMPSFGALPDDDRWATAFFVGSLSYTGDFACRTLRQRAVCRSDAPCVLSADETGRA</sequence>
<evidence type="ECO:0000256" key="4">
    <source>
        <dbReference type="PROSITE-ProRule" id="PRU00433"/>
    </source>
</evidence>
<proteinExistence type="predicted"/>
<evidence type="ECO:0000256" key="1">
    <source>
        <dbReference type="ARBA" id="ARBA00022617"/>
    </source>
</evidence>
<keyword evidence="3 4" id="KW-0408">Iron</keyword>
<dbReference type="SUPFAM" id="SSF46626">
    <property type="entry name" value="Cytochrome c"/>
    <property type="match status" value="1"/>
</dbReference>
<feature type="chain" id="PRO_5042504195" description="Cytochrome c domain-containing protein" evidence="5">
    <location>
        <begin position="35"/>
        <end position="261"/>
    </location>
</feature>
<name>A0AAI8V077_CUPMC</name>
<geneLocation type="plasmid" evidence="7">
    <name>pMOL30</name>
</geneLocation>